<reference evidence="2 3" key="1">
    <citation type="journal article" date="2020" name="Nature">
        <title>Bacterial chemolithoautotrophy via manganese oxidation.</title>
        <authorList>
            <person name="Yu H."/>
            <person name="Leadbetter J.R."/>
        </authorList>
    </citation>
    <scope>NUCLEOTIDE SEQUENCE [LARGE SCALE GENOMIC DNA]</scope>
    <source>
        <strain evidence="2 3">Mn-1</strain>
    </source>
</reference>
<accession>A0A7X6DQ98</accession>
<evidence type="ECO:0000313" key="3">
    <source>
        <dbReference type="Proteomes" id="UP000534783"/>
    </source>
</evidence>
<evidence type="ECO:0000313" key="2">
    <source>
        <dbReference type="EMBL" id="NKE71397.1"/>
    </source>
</evidence>
<gene>
    <name evidence="2" type="ORF">MNODULE_11665</name>
</gene>
<name>A0A7X6DQ98_9BACT</name>
<dbReference type="SUPFAM" id="SSF54523">
    <property type="entry name" value="Pili subunits"/>
    <property type="match status" value="1"/>
</dbReference>
<dbReference type="EMBL" id="VTOW01000002">
    <property type="protein sequence ID" value="NKE71397.1"/>
    <property type="molecule type" value="Genomic_DNA"/>
</dbReference>
<comment type="caution">
    <text evidence="2">The sequence shown here is derived from an EMBL/GenBank/DDBJ whole genome shotgun (WGS) entry which is preliminary data.</text>
</comment>
<dbReference type="Proteomes" id="UP000534783">
    <property type="component" value="Unassembled WGS sequence"/>
</dbReference>
<dbReference type="Pfam" id="PF07963">
    <property type="entry name" value="N_methyl"/>
    <property type="match status" value="1"/>
</dbReference>
<dbReference type="InterPro" id="IPR012902">
    <property type="entry name" value="N_methyl_site"/>
</dbReference>
<keyword evidence="1" id="KW-0472">Membrane</keyword>
<organism evidence="2 3">
    <name type="scientific">Candidatus Manganitrophus noduliformans</name>
    <dbReference type="NCBI Taxonomy" id="2606439"/>
    <lineage>
        <taxon>Bacteria</taxon>
        <taxon>Pseudomonadati</taxon>
        <taxon>Nitrospirota</taxon>
        <taxon>Nitrospiria</taxon>
        <taxon>Candidatus Troglogloeales</taxon>
        <taxon>Candidatus Manganitrophaceae</taxon>
        <taxon>Candidatus Manganitrophus</taxon>
    </lineage>
</organism>
<dbReference type="NCBIfam" id="TIGR02532">
    <property type="entry name" value="IV_pilin_GFxxxE"/>
    <property type="match status" value="1"/>
</dbReference>
<protein>
    <submittedName>
        <fullName evidence="2">Prepilin-type N-terminal cleavage/methylation domain-containing protein</fullName>
    </submittedName>
</protein>
<feature type="transmembrane region" description="Helical" evidence="1">
    <location>
        <begin position="38"/>
        <end position="58"/>
    </location>
</feature>
<proteinExistence type="predicted"/>
<dbReference type="PROSITE" id="PS00409">
    <property type="entry name" value="PROKAR_NTER_METHYL"/>
    <property type="match status" value="1"/>
</dbReference>
<dbReference type="RefSeq" id="WP_168059994.1">
    <property type="nucleotide sequence ID" value="NZ_VTOW01000002.1"/>
</dbReference>
<sequence length="199" mass="22521">MKVLNYRRGAAFGVRRERLKGLTPHASRLTPRGSSSGFTLLELMLVVFILSVTALFVFPRVSSFGAADLKRTARHFAGLIQHLAQESSTTKQTYRLYFNLENGAYWAAVLGENGEFVEATDPMTRRRVLPKEISFEDVVTPAQGKVNEGEAFMQFFPVGVEKVWIHLKQGERQWTLVVNPLTGRVKVMDEYVDVQISQR</sequence>
<keyword evidence="1" id="KW-0812">Transmembrane</keyword>
<dbReference type="AlphaFoldDB" id="A0A7X6DQ98"/>
<evidence type="ECO:0000256" key="1">
    <source>
        <dbReference type="SAM" id="Phobius"/>
    </source>
</evidence>
<keyword evidence="3" id="KW-1185">Reference proteome</keyword>
<keyword evidence="1" id="KW-1133">Transmembrane helix</keyword>
<dbReference type="InterPro" id="IPR045584">
    <property type="entry name" value="Pilin-like"/>
</dbReference>